<name>A0ABP9D9F2_9BACT</name>
<dbReference type="EMBL" id="BAABJX010000020">
    <property type="protein sequence ID" value="GAA4828297.1"/>
    <property type="molecule type" value="Genomic_DNA"/>
</dbReference>
<dbReference type="RefSeq" id="WP_345370000.1">
    <property type="nucleotide sequence ID" value="NZ_BAABJX010000020.1"/>
</dbReference>
<evidence type="ECO:0000256" key="3">
    <source>
        <dbReference type="ARBA" id="ARBA00023163"/>
    </source>
</evidence>
<comment type="caution">
    <text evidence="5">The sequence shown here is derived from an EMBL/GenBank/DDBJ whole genome shotgun (WGS) entry which is preliminary data.</text>
</comment>
<dbReference type="CDD" id="cd06170">
    <property type="entry name" value="LuxR_C_like"/>
    <property type="match status" value="1"/>
</dbReference>
<protein>
    <recommendedName>
        <fullName evidence="4">HTH luxR-type domain-containing protein</fullName>
    </recommendedName>
</protein>
<dbReference type="SUPFAM" id="SSF46894">
    <property type="entry name" value="C-terminal effector domain of the bipartite response regulators"/>
    <property type="match status" value="1"/>
</dbReference>
<dbReference type="Gene3D" id="1.10.10.10">
    <property type="entry name" value="Winged helix-like DNA-binding domain superfamily/Winged helix DNA-binding domain"/>
    <property type="match status" value="1"/>
</dbReference>
<dbReference type="PROSITE" id="PS50043">
    <property type="entry name" value="HTH_LUXR_2"/>
    <property type="match status" value="1"/>
</dbReference>
<dbReference type="InterPro" id="IPR036388">
    <property type="entry name" value="WH-like_DNA-bd_sf"/>
</dbReference>
<dbReference type="SMART" id="SM00421">
    <property type="entry name" value="HTH_LUXR"/>
    <property type="match status" value="1"/>
</dbReference>
<dbReference type="Proteomes" id="UP001500298">
    <property type="component" value="Unassembled WGS sequence"/>
</dbReference>
<reference evidence="6" key="1">
    <citation type="journal article" date="2019" name="Int. J. Syst. Evol. Microbiol.">
        <title>The Global Catalogue of Microorganisms (GCM) 10K type strain sequencing project: providing services to taxonomists for standard genome sequencing and annotation.</title>
        <authorList>
            <consortium name="The Broad Institute Genomics Platform"/>
            <consortium name="The Broad Institute Genome Sequencing Center for Infectious Disease"/>
            <person name="Wu L."/>
            <person name="Ma J."/>
        </authorList>
    </citation>
    <scope>NUCLEOTIDE SEQUENCE [LARGE SCALE GENOMIC DNA]</scope>
    <source>
        <strain evidence="6">JCM 18326</strain>
    </source>
</reference>
<dbReference type="PRINTS" id="PR00038">
    <property type="entry name" value="HTHLUXR"/>
</dbReference>
<evidence type="ECO:0000313" key="5">
    <source>
        <dbReference type="EMBL" id="GAA4828297.1"/>
    </source>
</evidence>
<evidence type="ECO:0000256" key="2">
    <source>
        <dbReference type="ARBA" id="ARBA00023125"/>
    </source>
</evidence>
<evidence type="ECO:0000313" key="6">
    <source>
        <dbReference type="Proteomes" id="UP001500298"/>
    </source>
</evidence>
<dbReference type="InterPro" id="IPR016032">
    <property type="entry name" value="Sig_transdc_resp-reg_C-effctor"/>
</dbReference>
<evidence type="ECO:0000259" key="4">
    <source>
        <dbReference type="PROSITE" id="PS50043"/>
    </source>
</evidence>
<dbReference type="Gene3D" id="3.30.450.20">
    <property type="entry name" value="PAS domain"/>
    <property type="match status" value="1"/>
</dbReference>
<evidence type="ECO:0000256" key="1">
    <source>
        <dbReference type="ARBA" id="ARBA00023015"/>
    </source>
</evidence>
<organism evidence="5 6">
    <name type="scientific">Algivirga pacifica</name>
    <dbReference type="NCBI Taxonomy" id="1162670"/>
    <lineage>
        <taxon>Bacteria</taxon>
        <taxon>Pseudomonadati</taxon>
        <taxon>Bacteroidota</taxon>
        <taxon>Cytophagia</taxon>
        <taxon>Cytophagales</taxon>
        <taxon>Flammeovirgaceae</taxon>
        <taxon>Algivirga</taxon>
    </lineage>
</organism>
<sequence>MKLISTMPLSKNQYINQVVTVWQNQSLTDIQETTIQKPTIVEEIGQYFAPGNYFYFIFNLCDLKIESIGGDPFSVVGINKEALQINTLMEAVHVDDLKTMQAKEEAAFEFFNNRIPIEQVPHYKASSTFRLKTPTGGYRTFLRQGQVLALNTYGKIRKTINVITDITHLHPSIDQSISFISSKFPSFYSLDPYTLTPKDKNPIKFTQQETTIITLMAQGLSAKEIGIQLNSSVHTIRTHQKNMLHKTGFSNSVQLIADCIKKGII</sequence>
<keyword evidence="6" id="KW-1185">Reference proteome</keyword>
<keyword evidence="2" id="KW-0238">DNA-binding</keyword>
<keyword evidence="1" id="KW-0805">Transcription regulation</keyword>
<accession>A0ABP9D9F2</accession>
<dbReference type="Pfam" id="PF00196">
    <property type="entry name" value="GerE"/>
    <property type="match status" value="1"/>
</dbReference>
<gene>
    <name evidence="5" type="ORF">GCM10023331_11660</name>
</gene>
<dbReference type="PANTHER" id="PTHR44688:SF16">
    <property type="entry name" value="DNA-BINDING TRANSCRIPTIONAL ACTIVATOR DEVR_DOSR"/>
    <property type="match status" value="1"/>
</dbReference>
<keyword evidence="3" id="KW-0804">Transcription</keyword>
<dbReference type="InterPro" id="IPR000792">
    <property type="entry name" value="Tscrpt_reg_LuxR_C"/>
</dbReference>
<dbReference type="PANTHER" id="PTHR44688">
    <property type="entry name" value="DNA-BINDING TRANSCRIPTIONAL ACTIVATOR DEVR_DOSR"/>
    <property type="match status" value="1"/>
</dbReference>
<feature type="domain" description="HTH luxR-type" evidence="4">
    <location>
        <begin position="198"/>
        <end position="263"/>
    </location>
</feature>
<proteinExistence type="predicted"/>